<dbReference type="Proteomes" id="UP000321638">
    <property type="component" value="Unassembled WGS sequence"/>
</dbReference>
<dbReference type="InterPro" id="IPR006442">
    <property type="entry name" value="Antitoxin_Phd/YefM"/>
</dbReference>
<comment type="caution">
    <text evidence="3">The sequence shown here is derived from an EMBL/GenBank/DDBJ whole genome shotgun (WGS) entry which is preliminary data.</text>
</comment>
<dbReference type="NCBIfam" id="TIGR01552">
    <property type="entry name" value="phd_fam"/>
    <property type="match status" value="1"/>
</dbReference>
<protein>
    <recommendedName>
        <fullName evidence="2">Antitoxin</fullName>
    </recommendedName>
</protein>
<evidence type="ECO:0000256" key="1">
    <source>
        <dbReference type="ARBA" id="ARBA00009981"/>
    </source>
</evidence>
<sequence>MEETVSAADANRKFSLILRGVREGHSYVVTSHGRPVARIVPADKHESVVSGARAALLSRLERQPVVNAGRWTRDELYEDEQ</sequence>
<accession>A0A5C8PCG0</accession>
<evidence type="ECO:0000313" key="3">
    <source>
        <dbReference type="EMBL" id="TXL71486.1"/>
    </source>
</evidence>
<proteinExistence type="inferred from homology"/>
<dbReference type="EMBL" id="VDUZ01000043">
    <property type="protein sequence ID" value="TXL71486.1"/>
    <property type="molecule type" value="Genomic_DNA"/>
</dbReference>
<dbReference type="RefSeq" id="WP_147850707.1">
    <property type="nucleotide sequence ID" value="NZ_VDUZ01000043.1"/>
</dbReference>
<dbReference type="OrthoDB" id="7276624at2"/>
<dbReference type="Gene3D" id="3.40.1620.10">
    <property type="entry name" value="YefM-like domain"/>
    <property type="match status" value="1"/>
</dbReference>
<comment type="similarity">
    <text evidence="1 2">Belongs to the phD/YefM antitoxin family.</text>
</comment>
<comment type="function">
    <text evidence="2">Antitoxin component of a type II toxin-antitoxin (TA) system.</text>
</comment>
<keyword evidence="4" id="KW-1185">Reference proteome</keyword>
<evidence type="ECO:0000313" key="4">
    <source>
        <dbReference type="Proteomes" id="UP000321638"/>
    </source>
</evidence>
<organism evidence="3 4">
    <name type="scientific">Vineibacter terrae</name>
    <dbReference type="NCBI Taxonomy" id="2586908"/>
    <lineage>
        <taxon>Bacteria</taxon>
        <taxon>Pseudomonadati</taxon>
        <taxon>Pseudomonadota</taxon>
        <taxon>Alphaproteobacteria</taxon>
        <taxon>Hyphomicrobiales</taxon>
        <taxon>Vineibacter</taxon>
    </lineage>
</organism>
<dbReference type="InterPro" id="IPR036165">
    <property type="entry name" value="YefM-like_sf"/>
</dbReference>
<reference evidence="3 4" key="1">
    <citation type="submission" date="2019-06" db="EMBL/GenBank/DDBJ databases">
        <title>New taxonomy in bacterial strain CC-CFT640, isolated from vineyard.</title>
        <authorList>
            <person name="Lin S.-Y."/>
            <person name="Tsai C.-F."/>
            <person name="Young C.-C."/>
        </authorList>
    </citation>
    <scope>NUCLEOTIDE SEQUENCE [LARGE SCALE GENOMIC DNA]</scope>
    <source>
        <strain evidence="3 4">CC-CFT640</strain>
    </source>
</reference>
<evidence type="ECO:0000256" key="2">
    <source>
        <dbReference type="RuleBase" id="RU362080"/>
    </source>
</evidence>
<dbReference type="SUPFAM" id="SSF143120">
    <property type="entry name" value="YefM-like"/>
    <property type="match status" value="1"/>
</dbReference>
<dbReference type="AlphaFoldDB" id="A0A5C8PCG0"/>
<name>A0A5C8PCG0_9HYPH</name>
<gene>
    <name evidence="3" type="ORF">FHP25_30120</name>
</gene>
<dbReference type="Pfam" id="PF02604">
    <property type="entry name" value="PhdYeFM_antitox"/>
    <property type="match status" value="1"/>
</dbReference>